<evidence type="ECO:0000256" key="2">
    <source>
        <dbReference type="ARBA" id="ARBA00022475"/>
    </source>
</evidence>
<dbReference type="PANTHER" id="PTHR30086">
    <property type="entry name" value="ARGININE EXPORTER PROTEIN ARGO"/>
    <property type="match status" value="1"/>
</dbReference>
<feature type="transmembrane region" description="Helical" evidence="6">
    <location>
        <begin position="111"/>
        <end position="132"/>
    </location>
</feature>
<keyword evidence="5 6" id="KW-0472">Membrane</keyword>
<dbReference type="GO" id="GO:0015171">
    <property type="term" value="F:amino acid transmembrane transporter activity"/>
    <property type="evidence" value="ECO:0007669"/>
    <property type="project" value="TreeGrafter"/>
</dbReference>
<evidence type="ECO:0000256" key="3">
    <source>
        <dbReference type="ARBA" id="ARBA00022692"/>
    </source>
</evidence>
<sequence length="200" mass="21169">MSGLVHLPAFIAAALMVIFSPGPGTLYVAGQVQHSLPRAWQATAGVVIGDLLLIALSALGFAALIARWPVLLDIFKIGGALYLLWLGIAMYRTPPRLDGRSAAPGSLLRAVLITVTNPKPILFFGAFFPLFIDHGAGGTLRSFMLLGVLFEIMNVLYFAGVIALVARLRGLRAPGRLGRLPLHKLSGGGLMLCAAFVLLA</sequence>
<proteinExistence type="predicted"/>
<reference evidence="7 8" key="1">
    <citation type="submission" date="2020-08" db="EMBL/GenBank/DDBJ databases">
        <title>Genomic Encyclopedia of Type Strains, Phase III (KMG-III): the genomes of soil and plant-associated and newly described type strains.</title>
        <authorList>
            <person name="Whitman W."/>
        </authorList>
    </citation>
    <scope>NUCLEOTIDE SEQUENCE [LARGE SCALE GENOMIC DNA]</scope>
    <source>
        <strain evidence="7 8">CECT 8897</strain>
    </source>
</reference>
<dbReference type="EMBL" id="JACHXD010000008">
    <property type="protein sequence ID" value="MBB3120135.1"/>
    <property type="molecule type" value="Genomic_DNA"/>
</dbReference>
<feature type="transmembrane region" description="Helical" evidence="6">
    <location>
        <begin position="144"/>
        <end position="168"/>
    </location>
</feature>
<comment type="subcellular location">
    <subcellularLocation>
        <location evidence="1">Cell membrane</location>
        <topology evidence="1">Multi-pass membrane protein</topology>
    </subcellularLocation>
</comment>
<comment type="caution">
    <text evidence="7">The sequence shown here is derived from an EMBL/GenBank/DDBJ whole genome shotgun (WGS) entry which is preliminary data.</text>
</comment>
<gene>
    <name evidence="7" type="ORF">FHS03_003194</name>
</gene>
<evidence type="ECO:0000256" key="5">
    <source>
        <dbReference type="ARBA" id="ARBA00023136"/>
    </source>
</evidence>
<protein>
    <submittedName>
        <fullName evidence="7">Leucine efflux protein</fullName>
    </submittedName>
</protein>
<keyword evidence="3 6" id="KW-0812">Transmembrane</keyword>
<keyword evidence="2" id="KW-1003">Cell membrane</keyword>
<evidence type="ECO:0000256" key="6">
    <source>
        <dbReference type="SAM" id="Phobius"/>
    </source>
</evidence>
<evidence type="ECO:0000256" key="4">
    <source>
        <dbReference type="ARBA" id="ARBA00022989"/>
    </source>
</evidence>
<evidence type="ECO:0000313" key="7">
    <source>
        <dbReference type="EMBL" id="MBB3120135.1"/>
    </source>
</evidence>
<feature type="transmembrane region" description="Helical" evidence="6">
    <location>
        <begin position="6"/>
        <end position="30"/>
    </location>
</feature>
<dbReference type="Pfam" id="PF01810">
    <property type="entry name" value="LysE"/>
    <property type="match status" value="1"/>
</dbReference>
<evidence type="ECO:0000313" key="8">
    <source>
        <dbReference type="Proteomes" id="UP000541535"/>
    </source>
</evidence>
<feature type="transmembrane region" description="Helical" evidence="6">
    <location>
        <begin position="42"/>
        <end position="68"/>
    </location>
</feature>
<accession>A0A7W5BD68</accession>
<dbReference type="Proteomes" id="UP000541535">
    <property type="component" value="Unassembled WGS sequence"/>
</dbReference>
<name>A0A7W5BD68_9BURK</name>
<feature type="transmembrane region" description="Helical" evidence="6">
    <location>
        <begin position="180"/>
        <end position="199"/>
    </location>
</feature>
<organism evidence="7 8">
    <name type="scientific">Pseudoduganella violacea</name>
    <dbReference type="NCBI Taxonomy" id="1715466"/>
    <lineage>
        <taxon>Bacteria</taxon>
        <taxon>Pseudomonadati</taxon>
        <taxon>Pseudomonadota</taxon>
        <taxon>Betaproteobacteria</taxon>
        <taxon>Burkholderiales</taxon>
        <taxon>Oxalobacteraceae</taxon>
        <taxon>Telluria group</taxon>
        <taxon>Pseudoduganella</taxon>
    </lineage>
</organism>
<keyword evidence="8" id="KW-1185">Reference proteome</keyword>
<dbReference type="InterPro" id="IPR001123">
    <property type="entry name" value="LeuE-type"/>
</dbReference>
<dbReference type="AlphaFoldDB" id="A0A7W5BD68"/>
<evidence type="ECO:0000256" key="1">
    <source>
        <dbReference type="ARBA" id="ARBA00004651"/>
    </source>
</evidence>
<keyword evidence="4 6" id="KW-1133">Transmembrane helix</keyword>
<feature type="transmembrane region" description="Helical" evidence="6">
    <location>
        <begin position="74"/>
        <end position="91"/>
    </location>
</feature>
<dbReference type="RefSeq" id="WP_183441912.1">
    <property type="nucleotide sequence ID" value="NZ_JACHXD010000008.1"/>
</dbReference>
<dbReference type="PANTHER" id="PTHR30086:SF20">
    <property type="entry name" value="ARGININE EXPORTER PROTEIN ARGO-RELATED"/>
    <property type="match status" value="1"/>
</dbReference>
<dbReference type="GO" id="GO:0005886">
    <property type="term" value="C:plasma membrane"/>
    <property type="evidence" value="ECO:0007669"/>
    <property type="project" value="UniProtKB-SubCell"/>
</dbReference>